<proteinExistence type="predicted"/>
<accession>A0A930YVL2</accession>
<dbReference type="EMBL" id="JADKYY010000005">
    <property type="protein sequence ID" value="MBF5027207.1"/>
    <property type="molecule type" value="Genomic_DNA"/>
</dbReference>
<feature type="transmembrane region" description="Helical" evidence="1">
    <location>
        <begin position="12"/>
        <end position="31"/>
    </location>
</feature>
<dbReference type="Proteomes" id="UP000694480">
    <property type="component" value="Unassembled WGS sequence"/>
</dbReference>
<evidence type="ECO:0000313" key="2">
    <source>
        <dbReference type="EMBL" id="MBF5027207.1"/>
    </source>
</evidence>
<protein>
    <submittedName>
        <fullName evidence="2">Uncharacterized protein</fullName>
    </submittedName>
</protein>
<feature type="transmembrane region" description="Helical" evidence="1">
    <location>
        <begin position="156"/>
        <end position="174"/>
    </location>
</feature>
<reference evidence="2" key="1">
    <citation type="submission" date="2020-11" db="EMBL/GenBank/DDBJ databases">
        <title>Genome seq and assembly of Planobacterium sp.</title>
        <authorList>
            <person name="Chhetri G."/>
        </authorList>
    </citation>
    <scope>NUCLEOTIDE SEQUENCE</scope>
    <source>
        <strain evidence="2">GCR5</strain>
    </source>
</reference>
<keyword evidence="3" id="KW-1185">Reference proteome</keyword>
<keyword evidence="1" id="KW-0472">Membrane</keyword>
<dbReference type="InterPro" id="IPR045625">
    <property type="entry name" value="DUF6427"/>
</dbReference>
<feature type="transmembrane region" description="Helical" evidence="1">
    <location>
        <begin position="227"/>
        <end position="247"/>
    </location>
</feature>
<feature type="transmembrane region" description="Helical" evidence="1">
    <location>
        <begin position="37"/>
        <end position="55"/>
    </location>
</feature>
<dbReference type="Pfam" id="PF19992">
    <property type="entry name" value="DUF6427"/>
    <property type="match status" value="1"/>
</dbReference>
<dbReference type="RefSeq" id="WP_194739137.1">
    <property type="nucleotide sequence ID" value="NZ_JADKYY010000005.1"/>
</dbReference>
<comment type="caution">
    <text evidence="2">The sequence shown here is derived from an EMBL/GenBank/DDBJ whole genome shotgun (WGS) entry which is preliminary data.</text>
</comment>
<keyword evidence="1" id="KW-1133">Transmembrane helix</keyword>
<feature type="transmembrane region" description="Helical" evidence="1">
    <location>
        <begin position="62"/>
        <end position="79"/>
    </location>
</feature>
<gene>
    <name evidence="2" type="ORF">IC612_05285</name>
</gene>
<evidence type="ECO:0000313" key="3">
    <source>
        <dbReference type="Proteomes" id="UP000694480"/>
    </source>
</evidence>
<sequence length="301" mass="34434">MFKLLSKESNIFSIPLYIFFLLVVITTLNVLHFTPLGAISAAIAFAGVSLAYFLFSAINLTYHTHLPLFLYTVLIVGMYSGEMDLGISVSLLTNSFLLLILTSTSEEFRFRSLVLVGFLIALNFIFLPSSYPMLLFVLLHIAFTSRSILSATFRLLFGMLLLFLTYFMGAYLLGYTSWNEAYLVWNVGEVQSDLGPLPALLPAALLTLYSVWDHFRHFNKKSPISKYKYTFLLLYLVSLLISIVLYMGHHYEYLLLLALPVSIILSRMLRYLPRYWMQELGLWLIVFSVLLFKSQQVSLSL</sequence>
<feature type="transmembrane region" description="Helical" evidence="1">
    <location>
        <begin position="194"/>
        <end position="215"/>
    </location>
</feature>
<organism evidence="2 3">
    <name type="scientific">Planobacterium oryzisoli</name>
    <dbReference type="NCBI Taxonomy" id="2771435"/>
    <lineage>
        <taxon>Bacteria</taxon>
        <taxon>Pseudomonadati</taxon>
        <taxon>Bacteroidota</taxon>
        <taxon>Flavobacteriia</taxon>
        <taxon>Flavobacteriales</taxon>
        <taxon>Weeksellaceae</taxon>
        <taxon>Chryseobacterium group</taxon>
        <taxon>Chryseobacterium</taxon>
    </lineage>
</organism>
<feature type="transmembrane region" description="Helical" evidence="1">
    <location>
        <begin position="281"/>
        <end position="299"/>
    </location>
</feature>
<dbReference type="AlphaFoldDB" id="A0A930YVL2"/>
<evidence type="ECO:0000256" key="1">
    <source>
        <dbReference type="SAM" id="Phobius"/>
    </source>
</evidence>
<name>A0A930YVL2_9FLAO</name>
<keyword evidence="1" id="KW-0812">Transmembrane</keyword>